<keyword evidence="1" id="KW-0732">Signal</keyword>
<dbReference type="OrthoDB" id="7375502at2"/>
<feature type="chain" id="PRO_5021720464" description="DUF4136 domain-containing protein" evidence="1">
    <location>
        <begin position="24"/>
        <end position="189"/>
    </location>
</feature>
<gene>
    <name evidence="2" type="ORF">RSO01_06530</name>
</gene>
<dbReference type="AlphaFoldDB" id="A0A512N3C0"/>
<evidence type="ECO:0000313" key="3">
    <source>
        <dbReference type="Proteomes" id="UP000321058"/>
    </source>
</evidence>
<reference evidence="2 3" key="1">
    <citation type="submission" date="2019-07" db="EMBL/GenBank/DDBJ databases">
        <title>Whole genome shotgun sequence of Reyranella soli NBRC 108950.</title>
        <authorList>
            <person name="Hosoyama A."/>
            <person name="Uohara A."/>
            <person name="Ohji S."/>
            <person name="Ichikawa N."/>
        </authorList>
    </citation>
    <scope>NUCLEOTIDE SEQUENCE [LARGE SCALE GENOMIC DNA]</scope>
    <source>
        <strain evidence="2 3">NBRC 108950</strain>
    </source>
</reference>
<keyword evidence="3" id="KW-1185">Reference proteome</keyword>
<evidence type="ECO:0008006" key="4">
    <source>
        <dbReference type="Google" id="ProtNLM"/>
    </source>
</evidence>
<comment type="caution">
    <text evidence="2">The sequence shown here is derived from an EMBL/GenBank/DDBJ whole genome shotgun (WGS) entry which is preliminary data.</text>
</comment>
<protein>
    <recommendedName>
        <fullName evidence="4">DUF4136 domain-containing protein</fullName>
    </recommendedName>
</protein>
<name>A0A512N3C0_9HYPH</name>
<proteinExistence type="predicted"/>
<dbReference type="RefSeq" id="WP_147146173.1">
    <property type="nucleotide sequence ID" value="NZ_BKAJ01000011.1"/>
</dbReference>
<dbReference type="EMBL" id="BKAJ01000011">
    <property type="protein sequence ID" value="GEP53487.1"/>
    <property type="molecule type" value="Genomic_DNA"/>
</dbReference>
<organism evidence="2 3">
    <name type="scientific">Reyranella soli</name>
    <dbReference type="NCBI Taxonomy" id="1230389"/>
    <lineage>
        <taxon>Bacteria</taxon>
        <taxon>Pseudomonadati</taxon>
        <taxon>Pseudomonadota</taxon>
        <taxon>Alphaproteobacteria</taxon>
        <taxon>Hyphomicrobiales</taxon>
        <taxon>Reyranellaceae</taxon>
        <taxon>Reyranella</taxon>
    </lineage>
</organism>
<feature type="signal peptide" evidence="1">
    <location>
        <begin position="1"/>
        <end position="23"/>
    </location>
</feature>
<evidence type="ECO:0000256" key="1">
    <source>
        <dbReference type="SAM" id="SignalP"/>
    </source>
</evidence>
<evidence type="ECO:0000313" key="2">
    <source>
        <dbReference type="EMBL" id="GEP53487.1"/>
    </source>
</evidence>
<dbReference type="Proteomes" id="UP000321058">
    <property type="component" value="Unassembled WGS sequence"/>
</dbReference>
<sequence>MRLRSKLIGSLLALTALSSTASAAVIGGSYYAPQYDYAEFFAASDGRNFQVILNGVPALPGVAPNDVANALLPIMQAAKPRPALTFTYADPPERPHPYYRLVLTFDPANDYASSQVCAGVPPRFKQGTPSVFYVFAVYCRNDQVLTETTAWTPANAPNDPRIGELFRQLFPVIFPDSMYRHLNGSPMRR</sequence>
<accession>A0A512N3C0</accession>